<evidence type="ECO:0008006" key="4">
    <source>
        <dbReference type="Google" id="ProtNLM"/>
    </source>
</evidence>
<organism evidence="3">
    <name type="scientific">Chromera velia CCMP2878</name>
    <dbReference type="NCBI Taxonomy" id="1169474"/>
    <lineage>
        <taxon>Eukaryota</taxon>
        <taxon>Sar</taxon>
        <taxon>Alveolata</taxon>
        <taxon>Colpodellida</taxon>
        <taxon>Chromeraceae</taxon>
        <taxon>Chromera</taxon>
    </lineage>
</organism>
<evidence type="ECO:0000256" key="2">
    <source>
        <dbReference type="SAM" id="Phobius"/>
    </source>
</evidence>
<feature type="transmembrane region" description="Helical" evidence="2">
    <location>
        <begin position="29"/>
        <end position="50"/>
    </location>
</feature>
<dbReference type="PhylomeDB" id="A0A0G4F1X6"/>
<keyword evidence="2" id="KW-0812">Transmembrane</keyword>
<feature type="compositionally biased region" description="Polar residues" evidence="1">
    <location>
        <begin position="125"/>
        <end position="135"/>
    </location>
</feature>
<protein>
    <recommendedName>
        <fullName evidence="4">Transmembrane protein</fullName>
    </recommendedName>
</protein>
<keyword evidence="2" id="KW-1133">Transmembrane helix</keyword>
<feature type="compositionally biased region" description="Polar residues" evidence="1">
    <location>
        <begin position="98"/>
        <end position="107"/>
    </location>
</feature>
<dbReference type="EMBL" id="CDMZ01000046">
    <property type="protein sequence ID" value="CEM05347.1"/>
    <property type="molecule type" value="Genomic_DNA"/>
</dbReference>
<sequence length="141" mass="15376">MVALLLVIHAGRRLSACSVWPFRQSCKSFFGLLILAAGICETASLAVFICKGPSCLTLARVVGWEALCLTEELLVFFKKRGDETDHLLASGSSSMWTQRATLRQNNGQDEEPRERSVAAALDGSRQGTDGESASASYERDY</sequence>
<dbReference type="AlphaFoldDB" id="A0A0G4F1X6"/>
<evidence type="ECO:0000256" key="1">
    <source>
        <dbReference type="SAM" id="MobiDB-lite"/>
    </source>
</evidence>
<keyword evidence="2" id="KW-0472">Membrane</keyword>
<name>A0A0G4F1X6_9ALVE</name>
<gene>
    <name evidence="3" type="ORF">Cvel_14568</name>
</gene>
<feature type="region of interest" description="Disordered" evidence="1">
    <location>
        <begin position="98"/>
        <end position="141"/>
    </location>
</feature>
<accession>A0A0G4F1X6</accession>
<evidence type="ECO:0000313" key="3">
    <source>
        <dbReference type="EMBL" id="CEM05347.1"/>
    </source>
</evidence>
<dbReference type="VEuPathDB" id="CryptoDB:Cvel_14568"/>
<proteinExistence type="predicted"/>
<reference evidence="3" key="1">
    <citation type="submission" date="2014-11" db="EMBL/GenBank/DDBJ databases">
        <authorList>
            <person name="Otto D Thomas"/>
            <person name="Naeem Raeece"/>
        </authorList>
    </citation>
    <scope>NUCLEOTIDE SEQUENCE</scope>
</reference>